<comment type="subcellular location">
    <subcellularLocation>
        <location evidence="1">Cell membrane</location>
        <topology evidence="1">Multi-pass membrane protein</topology>
    </subcellularLocation>
</comment>
<feature type="transmembrane region" description="Helical" evidence="7">
    <location>
        <begin position="128"/>
        <end position="151"/>
    </location>
</feature>
<organism evidence="10 11">
    <name type="scientific">Zavarzinia compransoris</name>
    <dbReference type="NCBI Taxonomy" id="1264899"/>
    <lineage>
        <taxon>Bacteria</taxon>
        <taxon>Pseudomonadati</taxon>
        <taxon>Pseudomonadota</taxon>
        <taxon>Alphaproteobacteria</taxon>
        <taxon>Rhodospirillales</taxon>
        <taxon>Zavarziniaceae</taxon>
        <taxon>Zavarzinia</taxon>
    </lineage>
</organism>
<evidence type="ECO:0000256" key="5">
    <source>
        <dbReference type="ARBA" id="ARBA00023136"/>
    </source>
</evidence>
<keyword evidence="11" id="KW-1185">Reference proteome</keyword>
<evidence type="ECO:0000256" key="4">
    <source>
        <dbReference type="ARBA" id="ARBA00022989"/>
    </source>
</evidence>
<feature type="compositionally biased region" description="Low complexity" evidence="6">
    <location>
        <begin position="8"/>
        <end position="21"/>
    </location>
</feature>
<keyword evidence="5 7" id="KW-0472">Membrane</keyword>
<reference evidence="11" key="1">
    <citation type="submission" date="2018-05" db="EMBL/GenBank/DDBJ databases">
        <title>Zavarzinia sp. HR-AS.</title>
        <authorList>
            <person name="Lee Y."/>
            <person name="Jeon C.O."/>
        </authorList>
    </citation>
    <scope>NUCLEOTIDE SEQUENCE [LARGE SCALE GENOMIC DNA]</scope>
    <source>
        <strain evidence="11">DSM 1231</strain>
    </source>
</reference>
<accession>A0A317EAL9</accession>
<feature type="transmembrane region" description="Helical" evidence="7">
    <location>
        <begin position="171"/>
        <end position="194"/>
    </location>
</feature>
<comment type="caution">
    <text evidence="10">The sequence shown here is derived from an EMBL/GenBank/DDBJ whole genome shotgun (WGS) entry which is preliminary data.</text>
</comment>
<dbReference type="Gene3D" id="3.40.50.720">
    <property type="entry name" value="NAD(P)-binding Rossmann-like Domain"/>
    <property type="match status" value="1"/>
</dbReference>
<feature type="transmembrane region" description="Helical" evidence="7">
    <location>
        <begin position="63"/>
        <end position="84"/>
    </location>
</feature>
<evidence type="ECO:0000256" key="7">
    <source>
        <dbReference type="SAM" id="Phobius"/>
    </source>
</evidence>
<dbReference type="EMBL" id="QGLF01000001">
    <property type="protein sequence ID" value="PWR23276.1"/>
    <property type="molecule type" value="Genomic_DNA"/>
</dbReference>
<keyword evidence="3 7" id="KW-0812">Transmembrane</keyword>
<dbReference type="InterPro" id="IPR005097">
    <property type="entry name" value="Sacchrp_dh_NADP-bd"/>
</dbReference>
<name>A0A317EAL9_9PROT</name>
<evidence type="ECO:0000256" key="6">
    <source>
        <dbReference type="SAM" id="MobiDB-lite"/>
    </source>
</evidence>
<dbReference type="InterPro" id="IPR032095">
    <property type="entry name" value="Sacchrp_dh-like_C"/>
</dbReference>
<feature type="domain" description="Saccharopine dehydrogenase-like C-terminal" evidence="9">
    <location>
        <begin position="501"/>
        <end position="766"/>
    </location>
</feature>
<sequence>MADVEIEAGAPAGATPVPPSSSARLGPLMRLVLAPVFMVGRIFKALFRALLRASREDATNLAAYLSFTGLLSLFPFLIALAALAGSLGTANSAQQAVQALFTFLPEDVAKTLAPAVRQVLLSGQKSDLLTIGVVVTLFTAGNGIAALRVALNRAYGAVEHRHFLVQQAIHLSLVLLGAVVMIGISFAVILGPQVWDWLVKPYAPRSWSRPLWDFARYGTGTLMVFASLVFMHWALPARRLKIRLVLAGSALTTLGWIACASLFSLFLRNVGNYNVTYGSLGSIVVVLVFFYASATLLLIGAHFNVALFSIEPASPPSPQPNLSMGAIRERGLRALRSVFRRTMTMDRQTQHTAFAGRLVIIGFGSIGQGVLPLILRHIDMPADRITIVTAEEQGAAVAAEYGVTFIKEPLTRDNYASLLTPLIGRGDFILNLSVDVSSLALVEFAHGRDALYLDTCIEPWAGGYTDTSLSASARSNYGLREQALALKAKYPGGPTAVLTHGANPGHVSHLVKQGLLDIAAASNHPAAVPTSREGWAALARDLGIKVIHIAERDSQKANIPRAIGEFVNTWSIDGFVGEGCQPAELGWGTHERHFPADGARHDYGAGAAIYLKRPGASVRIRTWTPMEGPFHGFLITHSEAISLADYLSVSENGETVYRPTSHYAYHPSDDAVMSVHELAGKNWKMQDRKRLMRDEIVSGYDELGVLLAGHAKGAYWLGSHLDIHTARTLAPHNGATTLQVTSSVLAGLVWAIENPRKGVIEPEEMDFARCLAIAGEYWGPRVGVFTDWTPLDDRAQLFEEDLDTEDPWQFKNIRVI</sequence>
<feature type="domain" description="Saccharopine dehydrogenase NADP binding" evidence="8">
    <location>
        <begin position="359"/>
        <end position="497"/>
    </location>
</feature>
<dbReference type="AlphaFoldDB" id="A0A317EAL9"/>
<evidence type="ECO:0008006" key="12">
    <source>
        <dbReference type="Google" id="ProtNLM"/>
    </source>
</evidence>
<feature type="transmembrane region" description="Helical" evidence="7">
    <location>
        <begin position="214"/>
        <end position="235"/>
    </location>
</feature>
<dbReference type="Pfam" id="PF16653">
    <property type="entry name" value="Sacchrp_dh_C"/>
    <property type="match status" value="1"/>
</dbReference>
<dbReference type="Gene3D" id="3.30.360.30">
    <property type="entry name" value="homospermidine synthase like"/>
    <property type="match status" value="1"/>
</dbReference>
<dbReference type="OrthoDB" id="9767495at2"/>
<dbReference type="Pfam" id="PF03631">
    <property type="entry name" value="Virul_fac_BrkB"/>
    <property type="match status" value="1"/>
</dbReference>
<evidence type="ECO:0000256" key="2">
    <source>
        <dbReference type="ARBA" id="ARBA00022475"/>
    </source>
</evidence>
<keyword evidence="2" id="KW-1003">Cell membrane</keyword>
<dbReference type="InterPro" id="IPR017039">
    <property type="entry name" value="Virul_fac_BrkB"/>
</dbReference>
<dbReference type="NCBIfam" id="TIGR00765">
    <property type="entry name" value="yihY_not_rbn"/>
    <property type="match status" value="1"/>
</dbReference>
<evidence type="ECO:0000256" key="1">
    <source>
        <dbReference type="ARBA" id="ARBA00004651"/>
    </source>
</evidence>
<feature type="transmembrane region" description="Helical" evidence="7">
    <location>
        <begin position="244"/>
        <end position="267"/>
    </location>
</feature>
<evidence type="ECO:0000259" key="8">
    <source>
        <dbReference type="Pfam" id="PF03435"/>
    </source>
</evidence>
<evidence type="ECO:0000256" key="3">
    <source>
        <dbReference type="ARBA" id="ARBA00022692"/>
    </source>
</evidence>
<evidence type="ECO:0000259" key="9">
    <source>
        <dbReference type="Pfam" id="PF16653"/>
    </source>
</evidence>
<feature type="region of interest" description="Disordered" evidence="6">
    <location>
        <begin position="1"/>
        <end position="21"/>
    </location>
</feature>
<dbReference type="PANTHER" id="PTHR30213:SF0">
    <property type="entry name" value="UPF0761 MEMBRANE PROTEIN YIHY"/>
    <property type="match status" value="1"/>
</dbReference>
<evidence type="ECO:0000313" key="10">
    <source>
        <dbReference type="EMBL" id="PWR23276.1"/>
    </source>
</evidence>
<dbReference type="PANTHER" id="PTHR30213">
    <property type="entry name" value="INNER MEMBRANE PROTEIN YHJD"/>
    <property type="match status" value="1"/>
</dbReference>
<feature type="transmembrane region" description="Helical" evidence="7">
    <location>
        <begin position="279"/>
        <end position="299"/>
    </location>
</feature>
<dbReference type="InterPro" id="IPR023181">
    <property type="entry name" value="Homospermid_syn-like_C"/>
</dbReference>
<protein>
    <recommendedName>
        <fullName evidence="12">Homospermidine synthase</fullName>
    </recommendedName>
</protein>
<dbReference type="Pfam" id="PF03435">
    <property type="entry name" value="Sacchrp_dh_NADP"/>
    <property type="match status" value="1"/>
</dbReference>
<proteinExistence type="predicted"/>
<evidence type="ECO:0000313" key="11">
    <source>
        <dbReference type="Proteomes" id="UP000246077"/>
    </source>
</evidence>
<feature type="transmembrane region" description="Helical" evidence="7">
    <location>
        <begin position="28"/>
        <end position="51"/>
    </location>
</feature>
<feature type="transmembrane region" description="Helical" evidence="7">
    <location>
        <begin position="354"/>
        <end position="375"/>
    </location>
</feature>
<gene>
    <name evidence="10" type="ORF">DKG75_01515</name>
</gene>
<dbReference type="GO" id="GO:0005886">
    <property type="term" value="C:plasma membrane"/>
    <property type="evidence" value="ECO:0007669"/>
    <property type="project" value="UniProtKB-SubCell"/>
</dbReference>
<keyword evidence="4 7" id="KW-1133">Transmembrane helix</keyword>
<dbReference type="Proteomes" id="UP000246077">
    <property type="component" value="Unassembled WGS sequence"/>
</dbReference>